<keyword evidence="3" id="KW-1185">Reference proteome</keyword>
<evidence type="ECO:0000313" key="2">
    <source>
        <dbReference type="EMBL" id="CAF4945502.1"/>
    </source>
</evidence>
<evidence type="ECO:0000256" key="1">
    <source>
        <dbReference type="SAM" id="SignalP"/>
    </source>
</evidence>
<dbReference type="AlphaFoldDB" id="A0A821XLI9"/>
<name>A0A821XLI9_9NEOP</name>
<dbReference type="Proteomes" id="UP000663880">
    <property type="component" value="Unassembled WGS sequence"/>
</dbReference>
<feature type="chain" id="PRO_5032956989" evidence="1">
    <location>
        <begin position="18"/>
        <end position="844"/>
    </location>
</feature>
<protein>
    <submittedName>
        <fullName evidence="2">Uncharacterized protein</fullName>
    </submittedName>
</protein>
<dbReference type="EMBL" id="CAJOBZ010000069">
    <property type="protein sequence ID" value="CAF4945502.1"/>
    <property type="molecule type" value="Genomic_DNA"/>
</dbReference>
<comment type="caution">
    <text evidence="2">The sequence shown here is derived from an EMBL/GenBank/DDBJ whole genome shotgun (WGS) entry which is preliminary data.</text>
</comment>
<feature type="signal peptide" evidence="1">
    <location>
        <begin position="1"/>
        <end position="17"/>
    </location>
</feature>
<proteinExistence type="predicted"/>
<evidence type="ECO:0000313" key="3">
    <source>
        <dbReference type="Proteomes" id="UP000663880"/>
    </source>
</evidence>
<organism evidence="2 3">
    <name type="scientific">Pieris macdunnoughi</name>
    <dbReference type="NCBI Taxonomy" id="345717"/>
    <lineage>
        <taxon>Eukaryota</taxon>
        <taxon>Metazoa</taxon>
        <taxon>Ecdysozoa</taxon>
        <taxon>Arthropoda</taxon>
        <taxon>Hexapoda</taxon>
        <taxon>Insecta</taxon>
        <taxon>Pterygota</taxon>
        <taxon>Neoptera</taxon>
        <taxon>Endopterygota</taxon>
        <taxon>Lepidoptera</taxon>
        <taxon>Glossata</taxon>
        <taxon>Ditrysia</taxon>
        <taxon>Papilionoidea</taxon>
        <taxon>Pieridae</taxon>
        <taxon>Pierinae</taxon>
        <taxon>Pieris</taxon>
    </lineage>
</organism>
<gene>
    <name evidence="2" type="ORF">PMACD_LOCUS15139</name>
</gene>
<accession>A0A821XLI9</accession>
<reference evidence="2" key="1">
    <citation type="submission" date="2021-02" db="EMBL/GenBank/DDBJ databases">
        <authorList>
            <person name="Steward A R."/>
        </authorList>
    </citation>
    <scope>NUCLEOTIDE SEQUENCE</scope>
</reference>
<keyword evidence="1" id="KW-0732">Signal</keyword>
<dbReference type="OrthoDB" id="7489763at2759"/>
<sequence length="844" mass="95695">MHLGFVVFFIAVAPVYLKKEARDPQEPNENPNSRLCPNNKILLDTLRYLKENLIDDTSLTLSPDNFKQVLDTTIQYLNSTYGSDDITDNHTSHLKTILENFNHREKKEVLRSDYHFGVPPDTLKGRIGLQFELPTINHPDCETLFKAIVNAINAAYQQLNNFCLESGKCNSQGNNILHLGNVGWRGAPIFPQVNNLPSSNQLINRTNIIDFLGSYPQNGDVINSLQNYRPNTEYTVESISIIKNNIPNVPPPSAQGNLFHQVQDDKLKNDNQNPDPLTILQSFRPKYIEMIKNHGLPVPQEVQINSAPGLQENGNLWNLFQHFKPNTSVAVKEILPPSGHLVSTVNNEDSTGNWNDLTRDQGLVEALTVLNQPTGYISVPGPQDVMNQPNGIFQIQNYTLLENNYTTPTTFFTSQFNMKPVYNNGDATQVNKNIVDLTANIPWDNNLRLNANVPIFSHNVLNRNIPTPQSGFNVPYIEQNMGVVPSYEGNGFNLKPPMNIQTGKYYANVQGQPQVSQNGKQYLNPSFYNRIKQYYPSAPVNPNLKLPTSNMFIEKYISNPQFSNWHRNQEIVQNPFQYRGMTNLPNNILNVNQFPHYQSGAPISDYTFANPNISKELSDLNRPTMTNWAKLNIAPNKNGIVELTFALQRPQSFVYKPLYYVKYRLPYQTYKYNVQNILQKRPLLRNSPAKLFEELIEVANISESSQDLKHLAKEEISKLVVTNGALVKAKMIDELGDKKATIENDIKSVLHLASNFNPEEMLNATKRALYQVEEVINTTVSNTIKPNEDNETSELPVKVLNTRSIGYEFYPHLSSSNNLGVRPYITKNNVEMPTNLLTRTGIFT</sequence>